<dbReference type="EMBL" id="RQGD01000034">
    <property type="protein sequence ID" value="TGL58116.1"/>
    <property type="molecule type" value="Genomic_DNA"/>
</dbReference>
<feature type="transmembrane region" description="Helical" evidence="1">
    <location>
        <begin position="7"/>
        <end position="30"/>
    </location>
</feature>
<gene>
    <name evidence="2" type="ORF">EHQ58_12090</name>
</gene>
<feature type="transmembrane region" description="Helical" evidence="1">
    <location>
        <begin position="217"/>
        <end position="240"/>
    </location>
</feature>
<evidence type="ECO:0000256" key="1">
    <source>
        <dbReference type="SAM" id="Phobius"/>
    </source>
</evidence>
<keyword evidence="1" id="KW-0472">Membrane</keyword>
<organism evidence="2 3">
    <name type="scientific">Leptospira ognonensis</name>
    <dbReference type="NCBI Taxonomy" id="2484945"/>
    <lineage>
        <taxon>Bacteria</taxon>
        <taxon>Pseudomonadati</taxon>
        <taxon>Spirochaetota</taxon>
        <taxon>Spirochaetia</taxon>
        <taxon>Leptospirales</taxon>
        <taxon>Leptospiraceae</taxon>
        <taxon>Leptospira</taxon>
    </lineage>
</organism>
<keyword evidence="1" id="KW-1133">Transmembrane helix</keyword>
<dbReference type="RefSeq" id="WP_135624134.1">
    <property type="nucleotide sequence ID" value="NZ_RQGD01000034.1"/>
</dbReference>
<reference evidence="2" key="1">
    <citation type="journal article" date="2019" name="PLoS Negl. Trop. Dis.">
        <title>Revisiting the worldwide diversity of Leptospira species in the environment.</title>
        <authorList>
            <person name="Vincent A.T."/>
            <person name="Schiettekatte O."/>
            <person name="Bourhy P."/>
            <person name="Veyrier F.J."/>
            <person name="Picardeau M."/>
        </authorList>
    </citation>
    <scope>NUCLEOTIDE SEQUENCE [LARGE SCALE GENOMIC DNA]</scope>
    <source>
        <strain evidence="2">201702476</strain>
    </source>
</reference>
<proteinExistence type="predicted"/>
<name>A0A4R9K1R2_9LEPT</name>
<dbReference type="NCBIfam" id="NF047550">
    <property type="entry name" value="LIC_12071_fam"/>
    <property type="match status" value="1"/>
</dbReference>
<dbReference type="AlphaFoldDB" id="A0A4R9K1R2"/>
<evidence type="ECO:0000313" key="3">
    <source>
        <dbReference type="Proteomes" id="UP000297693"/>
    </source>
</evidence>
<dbReference type="Proteomes" id="UP000297693">
    <property type="component" value="Unassembled WGS sequence"/>
</dbReference>
<keyword evidence="3" id="KW-1185">Reference proteome</keyword>
<protein>
    <submittedName>
        <fullName evidence="2">Uncharacterized protein</fullName>
    </submittedName>
</protein>
<keyword evidence="1" id="KW-0812">Transmembrane</keyword>
<accession>A0A4R9K1R2</accession>
<evidence type="ECO:0000313" key="2">
    <source>
        <dbReference type="EMBL" id="TGL58116.1"/>
    </source>
</evidence>
<dbReference type="OrthoDB" id="321679at2"/>
<sequence>MFVLRSILYFIILFLMFESIALSAVLWSFFESTQNALKQELLLTDHRARDFTLALAKATELRLNKNGFAEIDKTFSRYVEVTFKDPEKFVLKQIKLFNPDGLLLSSSDPNDLKDPLEKRKPDATLTAQAYFRKAMRMRKWEWPEKETESMKLASVPELPNYAKPILKLFPNAITHEVIMFAPLYHETKLDVIGAVFVTYKEGNLSLLFENQFDLTKWLFVNYSLIAILVTVVSWGIFFLFQYFTKREGQSNTIKEEHVVLENDSLPLIQKKMVSTSGSEVSELTPVMIPDSVEVTENISKNEELSKPQADVVDAIYLG</sequence>
<comment type="caution">
    <text evidence="2">The sequence shown here is derived from an EMBL/GenBank/DDBJ whole genome shotgun (WGS) entry which is preliminary data.</text>
</comment>